<dbReference type="NCBIfam" id="TIGR00756">
    <property type="entry name" value="PPR"/>
    <property type="match status" value="7"/>
</dbReference>
<dbReference type="FunFam" id="1.25.40.10:FF:000090">
    <property type="entry name" value="Pentatricopeptide repeat-containing protein, chloroplastic"/>
    <property type="match status" value="1"/>
</dbReference>
<dbReference type="FunFam" id="1.25.40.10:FF:000073">
    <property type="entry name" value="Pentatricopeptide repeat-containing protein chloroplastic"/>
    <property type="match status" value="1"/>
</dbReference>
<comment type="caution">
    <text evidence="5">The sequence shown here is derived from an EMBL/GenBank/DDBJ whole genome shotgun (WGS) entry which is preliminary data.</text>
</comment>
<dbReference type="OMA" id="GMYGEGK"/>
<dbReference type="GO" id="GO:0003729">
    <property type="term" value="F:mRNA binding"/>
    <property type="evidence" value="ECO:0007669"/>
    <property type="project" value="UniProtKB-ARBA"/>
</dbReference>
<dbReference type="STRING" id="3983.A0A2C9VAF5"/>
<dbReference type="FunFam" id="1.25.40.10:FF:000396">
    <property type="entry name" value="Pentatricopeptide repeat-containing protein At2g36730"/>
    <property type="match status" value="1"/>
</dbReference>
<feature type="repeat" description="PPR" evidence="3">
    <location>
        <begin position="182"/>
        <end position="216"/>
    </location>
</feature>
<evidence type="ECO:0000256" key="3">
    <source>
        <dbReference type="PROSITE-ProRule" id="PRU00708"/>
    </source>
</evidence>
<reference evidence="6" key="1">
    <citation type="journal article" date="2016" name="Nat. Biotechnol.">
        <title>Sequencing wild and cultivated cassava and related species reveals extensive interspecific hybridization and genetic diversity.</title>
        <authorList>
            <person name="Bredeson J.V."/>
            <person name="Lyons J.B."/>
            <person name="Prochnik S.E."/>
            <person name="Wu G.A."/>
            <person name="Ha C.M."/>
            <person name="Edsinger-Gonzales E."/>
            <person name="Grimwood J."/>
            <person name="Schmutz J."/>
            <person name="Rabbi I.Y."/>
            <person name="Egesi C."/>
            <person name="Nauluvula P."/>
            <person name="Lebot V."/>
            <person name="Ndunguru J."/>
            <person name="Mkamilo G."/>
            <person name="Bart R.S."/>
            <person name="Setter T.L."/>
            <person name="Gleadow R.M."/>
            <person name="Kulakow P."/>
            <person name="Ferguson M.E."/>
            <person name="Rounsley S."/>
            <person name="Rokhsar D.S."/>
        </authorList>
    </citation>
    <scope>NUCLEOTIDE SEQUENCE [LARGE SCALE GENOMIC DNA]</scope>
    <source>
        <strain evidence="6">cv. AM560-2</strain>
    </source>
</reference>
<dbReference type="InterPro" id="IPR032867">
    <property type="entry name" value="DYW_dom"/>
</dbReference>
<feature type="repeat" description="PPR" evidence="3">
    <location>
        <begin position="283"/>
        <end position="313"/>
    </location>
</feature>
<dbReference type="InterPro" id="IPR002885">
    <property type="entry name" value="PPR_rpt"/>
</dbReference>
<evidence type="ECO:0000256" key="1">
    <source>
        <dbReference type="ARBA" id="ARBA00006643"/>
    </source>
</evidence>
<dbReference type="OrthoDB" id="185373at2759"/>
<dbReference type="GO" id="GO:0009451">
    <property type="term" value="P:RNA modification"/>
    <property type="evidence" value="ECO:0007669"/>
    <property type="project" value="InterPro"/>
</dbReference>
<dbReference type="Pfam" id="PF13041">
    <property type="entry name" value="PPR_2"/>
    <property type="match status" value="5"/>
</dbReference>
<evidence type="ECO:0000256" key="2">
    <source>
        <dbReference type="ARBA" id="ARBA00022737"/>
    </source>
</evidence>
<dbReference type="InterPro" id="IPR046960">
    <property type="entry name" value="PPR_At4g14850-like_plant"/>
</dbReference>
<dbReference type="Pfam" id="PF20431">
    <property type="entry name" value="E_motif"/>
    <property type="match status" value="1"/>
</dbReference>
<keyword evidence="6" id="KW-1185">Reference proteome</keyword>
<keyword evidence="2" id="KW-0677">Repeat</keyword>
<protein>
    <recommendedName>
        <fullName evidence="4">DYW domain-containing protein</fullName>
    </recommendedName>
</protein>
<dbReference type="FunFam" id="1.25.40.10:FF:000725">
    <property type="entry name" value="Pentatricopeptide repeat-containing protein At3g63370, chloroplastic"/>
    <property type="match status" value="1"/>
</dbReference>
<dbReference type="InterPro" id="IPR046848">
    <property type="entry name" value="E_motif"/>
</dbReference>
<dbReference type="Gramene" id="Manes.09G132500.1.v8.1">
    <property type="protein sequence ID" value="Manes.09G132500.1.v8.1.CDS.1"/>
    <property type="gene ID" value="Manes.09G132500.v8.1"/>
</dbReference>
<comment type="similarity">
    <text evidence="1">Belongs to the PPR family. PCMP-H subfamily.</text>
</comment>
<gene>
    <name evidence="5" type="ORF">MANES_09G132500v8</name>
</gene>
<proteinExistence type="inferred from homology"/>
<dbReference type="Proteomes" id="UP000091857">
    <property type="component" value="Chromosome 9"/>
</dbReference>
<dbReference type="PANTHER" id="PTHR47926">
    <property type="entry name" value="PENTATRICOPEPTIDE REPEAT-CONTAINING PROTEIN"/>
    <property type="match status" value="1"/>
</dbReference>
<dbReference type="Pfam" id="PF14432">
    <property type="entry name" value="DYW_deaminase"/>
    <property type="match status" value="1"/>
</dbReference>
<dbReference type="Pfam" id="PF01535">
    <property type="entry name" value="PPR"/>
    <property type="match status" value="5"/>
</dbReference>
<feature type="repeat" description="PPR" evidence="3">
    <location>
        <begin position="452"/>
        <end position="486"/>
    </location>
</feature>
<dbReference type="PANTHER" id="PTHR47926:SF533">
    <property type="entry name" value="DYW DOMAIN-CONTAINING PROTEIN"/>
    <property type="match status" value="1"/>
</dbReference>
<evidence type="ECO:0000313" key="6">
    <source>
        <dbReference type="Proteomes" id="UP000091857"/>
    </source>
</evidence>
<feature type="repeat" description="PPR" evidence="3">
    <location>
        <begin position="383"/>
        <end position="413"/>
    </location>
</feature>
<accession>A0A2C9VAF5</accession>
<organism evidence="5 6">
    <name type="scientific">Manihot esculenta</name>
    <name type="common">Cassava</name>
    <name type="synonym">Jatropha manihot</name>
    <dbReference type="NCBI Taxonomy" id="3983"/>
    <lineage>
        <taxon>Eukaryota</taxon>
        <taxon>Viridiplantae</taxon>
        <taxon>Streptophyta</taxon>
        <taxon>Embryophyta</taxon>
        <taxon>Tracheophyta</taxon>
        <taxon>Spermatophyta</taxon>
        <taxon>Magnoliopsida</taxon>
        <taxon>eudicotyledons</taxon>
        <taxon>Gunneridae</taxon>
        <taxon>Pentapetalae</taxon>
        <taxon>rosids</taxon>
        <taxon>fabids</taxon>
        <taxon>Malpighiales</taxon>
        <taxon>Euphorbiaceae</taxon>
        <taxon>Crotonoideae</taxon>
        <taxon>Manihoteae</taxon>
        <taxon>Manihot</taxon>
    </lineage>
</organism>
<dbReference type="PROSITE" id="PS51375">
    <property type="entry name" value="PPR"/>
    <property type="match status" value="6"/>
</dbReference>
<dbReference type="InterPro" id="IPR011990">
    <property type="entry name" value="TPR-like_helical_dom_sf"/>
</dbReference>
<name>A0A2C9VAF5_MANES</name>
<dbReference type="Gene3D" id="1.25.40.10">
    <property type="entry name" value="Tetratricopeptide repeat domain"/>
    <property type="match status" value="5"/>
</dbReference>
<dbReference type="AlphaFoldDB" id="A0A2C9VAF5"/>
<feature type="repeat" description="PPR" evidence="3">
    <location>
        <begin position="81"/>
        <end position="115"/>
    </location>
</feature>
<dbReference type="EMBL" id="CM004395">
    <property type="protein sequence ID" value="OAY41830.1"/>
    <property type="molecule type" value="Genomic_DNA"/>
</dbReference>
<dbReference type="GO" id="GO:0008270">
    <property type="term" value="F:zinc ion binding"/>
    <property type="evidence" value="ECO:0007669"/>
    <property type="project" value="InterPro"/>
</dbReference>
<evidence type="ECO:0000259" key="4">
    <source>
        <dbReference type="Pfam" id="PF14432"/>
    </source>
</evidence>
<dbReference type="FunFam" id="1.25.40.10:FF:000344">
    <property type="entry name" value="Pentatricopeptide repeat-containing protein"/>
    <property type="match status" value="1"/>
</dbReference>
<feature type="repeat" description="PPR" evidence="3">
    <location>
        <begin position="584"/>
        <end position="618"/>
    </location>
</feature>
<evidence type="ECO:0000313" key="5">
    <source>
        <dbReference type="EMBL" id="OAY41830.1"/>
    </source>
</evidence>
<feature type="domain" description="DYW" evidence="4">
    <location>
        <begin position="799"/>
        <end position="891"/>
    </location>
</feature>
<sequence length="891" mass="100401">MKTAKLGILRERTEELLRSSLSKALSSAANPKQLHNVHSLLITSGLERSAFFAGKLISKYAQFKDPISSLSVFHHFSPATNVYQWNSIIRALTHCGLFSKALELYSTMRDIQLKPDKYTFPSVINACAAAGDFQIGRVVHNHVLEIGFEFDSYIGNALVDMYARFGDLIKARNVFEEIPHKDIVSWNSLISGYSANAYWEEALEVYYQARMAGLNPDPFTISSLLPACGGLLAIKEGEMVHGLVEKLGIDADIIVSNGLLSMYFKFGRLLDARRVFNGMVVKDTVSWNTLICGYCQMELFKESIELFMEMVRRFRPDLLTITAVLRACGLLQDLEFGNFVHDYMIRSGFECDITASNIIIDMYAKCGDLLASRNVFDRMKCRDSVSWNTLINGYIQSGSYGEGVKLFKWMKMDLRPDFITYVALLSISTRSADMKLGKEIHCDLVKLAFDTDLVVCNALVDMYAKCGKIDDSLMVFENMKVRDIVTWNTVIAACVQAEDCILGLRMVTHMKNEEFMPDMATLLGILPICSAIAAKRQGKEVHAYTFKFGFLLAVPIGNALIEMYSKCGNLTYSVRVFEHMKTKDVVTWTALISAYGLHGEGKNALRTFEEMIAAGIIPDHVAFVAIIYACSHSGFVEEGLAYFDLMKKDYNIEPRLEHYACVVDLLSRSGQLSKAEEFIKSMPLKPDASIWGALLSACRASGDLKIAERISQNIFQPGSHDPGYYVLAANVYAALGRWDDVRMIRKSIKARGLKKDPGCSWIEIRKRVYAFRTEDKFFKQYEKVNNLLGILTNLMAKEGYAADLQYALHDVEEDEKRGLLYGHSERLAIVFGLLNTEPGTPLQIFKNLRVCGDCHTWTKYVSKIVKREILVRDANRFHKFQDGTCSCGDHW</sequence>